<name>A0A0F9JWY8_9ZZZZ</name>
<accession>A0A0F9JWY8</accession>
<dbReference type="InterPro" id="IPR052738">
    <property type="entry name" value="ABC-Tungstate_binding"/>
</dbReference>
<feature type="transmembrane region" description="Helical" evidence="1">
    <location>
        <begin position="17"/>
        <end position="36"/>
    </location>
</feature>
<protein>
    <recommendedName>
        <fullName evidence="2">PBP domain-containing protein</fullName>
    </recommendedName>
</protein>
<sequence length="318" mass="35074">MLKNKTSKLLTSKQKKAFFITGIVIISTFIVISTSIDIVSSKNRLILATTTSTYDSGLLDYLLPVFEENFGIIVDVLSVGTGQALKTARRGDVDVLLVHSRVREDEFIANGYGIHRVCIMYNNFIIIGPVSDPAHIKGENITITMTNLKSAGEAGLIKFYSRGDYSGTHSKELSLWALIDFDPKPGSDQWYLETGSGMGNTLIIADENNGYSLIDRGTWLSATDISLILLIEGDKLLINPYGAIIVNPETLLTVKYDLALNFVGFLTSKKGQDLIGAYRKNNETLFFPSFGHCNEIHGCPTTDIEVEFWKEYNGGYSG</sequence>
<dbReference type="EMBL" id="LAZR01010431">
    <property type="protein sequence ID" value="KKM66971.1"/>
    <property type="molecule type" value="Genomic_DNA"/>
</dbReference>
<keyword evidence="1" id="KW-1133">Transmembrane helix</keyword>
<keyword evidence="1" id="KW-0812">Transmembrane</keyword>
<dbReference type="PANTHER" id="PTHR37945:SF1">
    <property type="entry name" value="EXTRACELLULAR TUNGSTATE BINDING PROTEIN"/>
    <property type="match status" value="1"/>
</dbReference>
<keyword evidence="1" id="KW-0472">Membrane</keyword>
<evidence type="ECO:0000313" key="3">
    <source>
        <dbReference type="EMBL" id="KKM66971.1"/>
    </source>
</evidence>
<dbReference type="InterPro" id="IPR024370">
    <property type="entry name" value="PBP_domain"/>
</dbReference>
<evidence type="ECO:0000259" key="2">
    <source>
        <dbReference type="Pfam" id="PF12849"/>
    </source>
</evidence>
<feature type="domain" description="PBP" evidence="2">
    <location>
        <begin position="44"/>
        <end position="269"/>
    </location>
</feature>
<gene>
    <name evidence="3" type="ORF">LCGC14_1475850</name>
</gene>
<organism evidence="3">
    <name type="scientific">marine sediment metagenome</name>
    <dbReference type="NCBI Taxonomy" id="412755"/>
    <lineage>
        <taxon>unclassified sequences</taxon>
        <taxon>metagenomes</taxon>
        <taxon>ecological metagenomes</taxon>
    </lineage>
</organism>
<dbReference type="Gene3D" id="3.40.190.10">
    <property type="entry name" value="Periplasmic binding protein-like II"/>
    <property type="match status" value="2"/>
</dbReference>
<dbReference type="AlphaFoldDB" id="A0A0F9JWY8"/>
<proteinExistence type="predicted"/>
<dbReference type="PANTHER" id="PTHR37945">
    <property type="entry name" value="EXTRACELLULAR TUNGSTATE BINDING PROTEIN"/>
    <property type="match status" value="1"/>
</dbReference>
<dbReference type="Pfam" id="PF12849">
    <property type="entry name" value="PBP_like_2"/>
    <property type="match status" value="1"/>
</dbReference>
<evidence type="ECO:0000256" key="1">
    <source>
        <dbReference type="SAM" id="Phobius"/>
    </source>
</evidence>
<reference evidence="3" key="1">
    <citation type="journal article" date="2015" name="Nature">
        <title>Complex archaea that bridge the gap between prokaryotes and eukaryotes.</title>
        <authorList>
            <person name="Spang A."/>
            <person name="Saw J.H."/>
            <person name="Jorgensen S.L."/>
            <person name="Zaremba-Niedzwiedzka K."/>
            <person name="Martijn J."/>
            <person name="Lind A.E."/>
            <person name="van Eijk R."/>
            <person name="Schleper C."/>
            <person name="Guy L."/>
            <person name="Ettema T.J."/>
        </authorList>
    </citation>
    <scope>NUCLEOTIDE SEQUENCE</scope>
</reference>
<comment type="caution">
    <text evidence="3">The sequence shown here is derived from an EMBL/GenBank/DDBJ whole genome shotgun (WGS) entry which is preliminary data.</text>
</comment>
<dbReference type="SUPFAM" id="SSF53850">
    <property type="entry name" value="Periplasmic binding protein-like II"/>
    <property type="match status" value="1"/>
</dbReference>